<accession>A0A370FHL3</accession>
<dbReference type="SUPFAM" id="SSF144020">
    <property type="entry name" value="FdhE-like"/>
    <property type="match status" value="1"/>
</dbReference>
<keyword evidence="7" id="KW-1185">Reference proteome</keyword>
<dbReference type="AlphaFoldDB" id="A0A370FHL3"/>
<evidence type="ECO:0000259" key="4">
    <source>
        <dbReference type="Pfam" id="PF24859"/>
    </source>
</evidence>
<dbReference type="NCBIfam" id="TIGR01562">
    <property type="entry name" value="FdhE"/>
    <property type="match status" value="1"/>
</dbReference>
<comment type="subcellular location">
    <subcellularLocation>
        <location evidence="2">Cytoplasm</location>
    </subcellularLocation>
</comment>
<evidence type="ECO:0000256" key="1">
    <source>
        <dbReference type="ARBA" id="ARBA00022490"/>
    </source>
</evidence>
<feature type="domain" description="FdhE central" evidence="4">
    <location>
        <begin position="204"/>
        <end position="241"/>
    </location>
</feature>
<dbReference type="GO" id="GO:0051604">
    <property type="term" value="P:protein maturation"/>
    <property type="evidence" value="ECO:0007669"/>
    <property type="project" value="TreeGrafter"/>
</dbReference>
<comment type="function">
    <text evidence="2">Necessary for formate dehydrogenase activity.</text>
</comment>
<dbReference type="HAMAP" id="MF_00611">
    <property type="entry name" value="FdeH"/>
    <property type="match status" value="1"/>
</dbReference>
<reference evidence="6 7" key="1">
    <citation type="submission" date="2018-07" db="EMBL/GenBank/DDBJ databases">
        <title>Genomic Encyclopedia of Type Strains, Phase IV (KMG-IV): sequencing the most valuable type-strain genomes for metagenomic binning, comparative biology and taxonomic classification.</title>
        <authorList>
            <person name="Goeker M."/>
        </authorList>
    </citation>
    <scope>NUCLEOTIDE SEQUENCE [LARGE SCALE GENOMIC DNA]</scope>
    <source>
        <strain evidence="6 7">DSM 21352</strain>
    </source>
</reference>
<evidence type="ECO:0000259" key="3">
    <source>
        <dbReference type="Pfam" id="PF04216"/>
    </source>
</evidence>
<evidence type="ECO:0000259" key="5">
    <source>
        <dbReference type="Pfam" id="PF24860"/>
    </source>
</evidence>
<comment type="caution">
    <text evidence="6">The sequence shown here is derived from an EMBL/GenBank/DDBJ whole genome shotgun (WGS) entry which is preliminary data.</text>
</comment>
<dbReference type="InterPro" id="IPR056774">
    <property type="entry name" value="FdhE_N"/>
</dbReference>
<dbReference type="Pfam" id="PF24859">
    <property type="entry name" value="FdhE_central"/>
    <property type="match status" value="1"/>
</dbReference>
<dbReference type="InterPro" id="IPR006452">
    <property type="entry name" value="Formate_DH_accessory"/>
</dbReference>
<evidence type="ECO:0000313" key="6">
    <source>
        <dbReference type="EMBL" id="RDI26245.1"/>
    </source>
</evidence>
<dbReference type="STRING" id="433924.NS331_01680"/>
<feature type="domain" description="FdhE N-terminal" evidence="3">
    <location>
        <begin position="30"/>
        <end position="183"/>
    </location>
</feature>
<evidence type="ECO:0000256" key="2">
    <source>
        <dbReference type="HAMAP-Rule" id="MF_00611"/>
    </source>
</evidence>
<dbReference type="PANTHER" id="PTHR37689">
    <property type="entry name" value="PROTEIN FDHE"/>
    <property type="match status" value="1"/>
</dbReference>
<dbReference type="EMBL" id="QQAV01000003">
    <property type="protein sequence ID" value="RDI26245.1"/>
    <property type="molecule type" value="Genomic_DNA"/>
</dbReference>
<name>A0A370FHL3_9BURK</name>
<dbReference type="GO" id="GO:0005829">
    <property type="term" value="C:cytosol"/>
    <property type="evidence" value="ECO:0007669"/>
    <property type="project" value="TreeGrafter"/>
</dbReference>
<evidence type="ECO:0000313" key="7">
    <source>
        <dbReference type="Proteomes" id="UP000255265"/>
    </source>
</evidence>
<organism evidence="6 7">
    <name type="scientific">Pseudacidovorax intermedius</name>
    <dbReference type="NCBI Taxonomy" id="433924"/>
    <lineage>
        <taxon>Bacteria</taxon>
        <taxon>Pseudomonadati</taxon>
        <taxon>Pseudomonadota</taxon>
        <taxon>Betaproteobacteria</taxon>
        <taxon>Burkholderiales</taxon>
        <taxon>Comamonadaceae</taxon>
        <taxon>Pseudacidovorax</taxon>
    </lineage>
</organism>
<comment type="similarity">
    <text evidence="2">Belongs to the FdhE family.</text>
</comment>
<gene>
    <name evidence="2" type="primary">fdhE</name>
    <name evidence="6" type="ORF">DFR41_103404</name>
</gene>
<dbReference type="Pfam" id="PF24860">
    <property type="entry name" value="FdhE_C"/>
    <property type="match status" value="1"/>
</dbReference>
<proteinExistence type="inferred from homology"/>
<dbReference type="InterPro" id="IPR056797">
    <property type="entry name" value="FdhE_central"/>
</dbReference>
<dbReference type="GO" id="GO:0008199">
    <property type="term" value="F:ferric iron binding"/>
    <property type="evidence" value="ECO:0007669"/>
    <property type="project" value="TreeGrafter"/>
</dbReference>
<dbReference type="InterPro" id="IPR056796">
    <property type="entry name" value="FdhE_C"/>
</dbReference>
<keyword evidence="1 2" id="KW-0963">Cytoplasm</keyword>
<dbReference type="Gene3D" id="3.90.1670.10">
    <property type="entry name" value="FdhE-like domain"/>
    <property type="match status" value="1"/>
</dbReference>
<dbReference type="Pfam" id="PF04216">
    <property type="entry name" value="FdhE_N"/>
    <property type="match status" value="1"/>
</dbReference>
<dbReference type="PIRSF" id="PIRSF018296">
    <property type="entry name" value="Format_dh_formtn"/>
    <property type="match status" value="1"/>
</dbReference>
<feature type="domain" description="FdhE C-terminal" evidence="5">
    <location>
        <begin position="242"/>
        <end position="330"/>
    </location>
</feature>
<dbReference type="OrthoDB" id="9794151at2"/>
<sequence length="351" mass="38067">MTEPSHPAAFFASTRVLEPEQIAMQAGQRVPFLRLPQRATVFADRGLRLRQLAAGHPMRDYLLFVADIAQAQHEALQHHPDVKLPDLAAIEAASQALRPPLPADLWPRDPAWRAVLRQVLGPLRDRLPEGPARETVQRVLDADSDWLERQAGLITQGIMFGLDLGTAPLVAAGLQVYFTHIAIATAEQHGALRAFGVTEPLTRCPCCGSAPTAGVIRIGADDAGVRYLHCALCSTQWHYVRIKCAHCESTKGIHYESLEPEGEAVPERPVGLKPGAVRAECCDECGHYLKLVAMDRDPEVEPTADDLASLPLDLLVTEAGHERIGHNLMLLFGDPEPEAAANHPPDDGGGG</sequence>
<dbReference type="CDD" id="cd16341">
    <property type="entry name" value="FdhE"/>
    <property type="match status" value="1"/>
</dbReference>
<dbReference type="Proteomes" id="UP000255265">
    <property type="component" value="Unassembled WGS sequence"/>
</dbReference>
<protein>
    <recommendedName>
        <fullName evidence="2">Protein FdhE homolog</fullName>
    </recommendedName>
</protein>
<dbReference type="RefSeq" id="WP_114802797.1">
    <property type="nucleotide sequence ID" value="NZ_QQAV01000003.1"/>
</dbReference>
<dbReference type="PANTHER" id="PTHR37689:SF1">
    <property type="entry name" value="PROTEIN FDHE"/>
    <property type="match status" value="1"/>
</dbReference>
<dbReference type="InterPro" id="IPR024064">
    <property type="entry name" value="FdhE-like_sf"/>
</dbReference>